<feature type="transmembrane region" description="Helical" evidence="1">
    <location>
        <begin position="58"/>
        <end position="86"/>
    </location>
</feature>
<organism evidence="2">
    <name type="scientific">hydrothermal vent metagenome</name>
    <dbReference type="NCBI Taxonomy" id="652676"/>
    <lineage>
        <taxon>unclassified sequences</taxon>
        <taxon>metagenomes</taxon>
        <taxon>ecological metagenomes</taxon>
    </lineage>
</organism>
<reference evidence="2" key="1">
    <citation type="submission" date="2018-06" db="EMBL/GenBank/DDBJ databases">
        <authorList>
            <person name="Zhirakovskaya E."/>
        </authorList>
    </citation>
    <scope>NUCLEOTIDE SEQUENCE</scope>
</reference>
<gene>
    <name evidence="2" type="ORF">MNBD_GAMMA25-1694</name>
</gene>
<dbReference type="EMBL" id="UOFY01000066">
    <property type="protein sequence ID" value="VAX11238.1"/>
    <property type="molecule type" value="Genomic_DNA"/>
</dbReference>
<name>A0A3B1BIJ0_9ZZZZ</name>
<evidence type="ECO:0000313" key="2">
    <source>
        <dbReference type="EMBL" id="VAX11238.1"/>
    </source>
</evidence>
<keyword evidence="1" id="KW-0812">Transmembrane</keyword>
<protein>
    <submittedName>
        <fullName evidence="2">Uncharacterized protein</fullName>
    </submittedName>
</protein>
<keyword evidence="1" id="KW-0472">Membrane</keyword>
<dbReference type="AlphaFoldDB" id="A0A3B1BIJ0"/>
<evidence type="ECO:0000256" key="1">
    <source>
        <dbReference type="SAM" id="Phobius"/>
    </source>
</evidence>
<feature type="transmembrane region" description="Helical" evidence="1">
    <location>
        <begin position="28"/>
        <end position="46"/>
    </location>
</feature>
<feature type="transmembrane region" description="Helical" evidence="1">
    <location>
        <begin position="209"/>
        <end position="225"/>
    </location>
</feature>
<keyword evidence="1" id="KW-1133">Transmembrane helix</keyword>
<feature type="transmembrane region" description="Helical" evidence="1">
    <location>
        <begin position="142"/>
        <end position="164"/>
    </location>
</feature>
<sequence length="226" mass="26080">MGTRVSSEVDFILNNMVNMEHATSTQEIMAGTVCALIFISVSYFINRRLSGDSFKIDTYLLIIYAVTVFCLAVFFEVIVNGLYHYFIGEKLWEYHIMPIYNQDVSLLAPLLWSAYGMHLYFIEQTYAKCLPAFMRNRKSHALLHGFDAPLVFEVSGNLIFLLLIGKYYAYYLPGDVFHLTSFRVIPLYMACIFFGLLLLHWLEKQARHWIIPTTIFSTGIGFLFLG</sequence>
<feature type="transmembrane region" description="Helical" evidence="1">
    <location>
        <begin position="184"/>
        <end position="202"/>
    </location>
</feature>
<proteinExistence type="predicted"/>
<accession>A0A3B1BIJ0</accession>
<feature type="transmembrane region" description="Helical" evidence="1">
    <location>
        <begin position="106"/>
        <end position="122"/>
    </location>
</feature>